<dbReference type="VEuPathDB" id="MicrosporidiaDB:CWI36_2753p0010"/>
<evidence type="ECO:0000313" key="2">
    <source>
        <dbReference type="Proteomes" id="UP000291404"/>
    </source>
</evidence>
<sequence>MHLSVENEESDLLWKYYCYRNDRRKAIEVLLQRIESVELEKKREYLKICSTVEKSKKIEFMAICCDIQIEAVRRIKNNNLEMNMCGIVGGGVVGGNRNNNLEGNMSGFIKGDSLIGGSRNNNLEGNMSGFVKGDSLIGGNRNNNLEGNMSGVIGGVVGSDSSMISKGRFNVKTDPCFTNTAFLNFNLLSPQPLFSDVCYFMKYYDLCIVLGYKVEIEKEIIRKVWNEVVKKEDWYKILIYVISKVGVMCSEDVVEALVCNGYVKGDGNLIKKLCDLGLKKEEVLVCMGGCIEKVGCPGSKRMVMMEIEVCGGRGIGWYDRMKQEVRENGNIRNEKIKAVNNLENTAVEILMCDVAMLSERLPPPPTFHNTTHQPPSSSCQNSLVCLVDTIPSSSGTDATAFGP</sequence>
<keyword evidence="2" id="KW-1185">Reference proteome</keyword>
<gene>
    <name evidence="1" type="ORF">CWI36_2753p0010</name>
</gene>
<dbReference type="AlphaFoldDB" id="A0A4Q9KSI6"/>
<dbReference type="VEuPathDB" id="MicrosporidiaDB:CWI39_2308p0010"/>
<reference evidence="1 2" key="1">
    <citation type="submission" date="2017-12" db="EMBL/GenBank/DDBJ databases">
        <authorList>
            <person name="Pombert J.-F."/>
            <person name="Haag K.L."/>
            <person name="Ebert D."/>
        </authorList>
    </citation>
    <scope>NUCLEOTIDE SEQUENCE [LARGE SCALE GENOMIC DNA]</scope>
    <source>
        <strain evidence="1">BE-OM-2</strain>
    </source>
</reference>
<dbReference type="Proteomes" id="UP000291404">
    <property type="component" value="Unassembled WGS sequence"/>
</dbReference>
<comment type="caution">
    <text evidence="1">The sequence shown here is derived from an EMBL/GenBank/DDBJ whole genome shotgun (WGS) entry which is preliminary data.</text>
</comment>
<accession>A0A4Q9KSI6</accession>
<evidence type="ECO:0000313" key="1">
    <source>
        <dbReference type="EMBL" id="TBT97708.1"/>
    </source>
</evidence>
<feature type="non-terminal residue" evidence="1">
    <location>
        <position position="403"/>
    </location>
</feature>
<name>A0A4Q9KSI6_9MICR</name>
<dbReference type="EMBL" id="PITI01002753">
    <property type="protein sequence ID" value="TBT97708.1"/>
    <property type="molecule type" value="Genomic_DNA"/>
</dbReference>
<proteinExistence type="predicted"/>
<organism evidence="1 2">
    <name type="scientific">Hamiltosporidium magnivora</name>
    <dbReference type="NCBI Taxonomy" id="148818"/>
    <lineage>
        <taxon>Eukaryota</taxon>
        <taxon>Fungi</taxon>
        <taxon>Fungi incertae sedis</taxon>
        <taxon>Microsporidia</taxon>
        <taxon>Dubosqiidae</taxon>
        <taxon>Hamiltosporidium</taxon>
    </lineage>
</organism>
<protein>
    <submittedName>
        <fullName evidence="1">Uncharacterized protein</fullName>
    </submittedName>
</protein>